<feature type="active site" description="Proton acceptor" evidence="8 9">
    <location>
        <position position="181"/>
    </location>
</feature>
<comment type="pathway">
    <text evidence="1 8">Cofactor biosynthesis; (R)-pantothenate biosynthesis; (R)-pantoate from 3-methyl-2-oxobutanoate: step 1/2.</text>
</comment>
<comment type="function">
    <text evidence="7 8">Catalyzes the reversible reaction in which hydroxymethyl group from 5,10-methylenetetrahydrofolate is transferred onto alpha-ketoisovalerate to form ketopantoate.</text>
</comment>
<evidence type="ECO:0000256" key="3">
    <source>
        <dbReference type="ARBA" id="ARBA00011424"/>
    </source>
</evidence>
<evidence type="ECO:0000256" key="6">
    <source>
        <dbReference type="ARBA" id="ARBA00022723"/>
    </source>
</evidence>
<organism evidence="12 13">
    <name type="scientific">Thioalkalivibrio halophilus</name>
    <dbReference type="NCBI Taxonomy" id="252474"/>
    <lineage>
        <taxon>Bacteria</taxon>
        <taxon>Pseudomonadati</taxon>
        <taxon>Pseudomonadota</taxon>
        <taxon>Gammaproteobacteria</taxon>
        <taxon>Chromatiales</taxon>
        <taxon>Ectothiorhodospiraceae</taxon>
        <taxon>Thioalkalivibrio</taxon>
    </lineage>
</organism>
<sequence>MGAITVNTLAERRRAGERFACLTAYDASFARLLDEQGVEVILVGDSLGMVVQGHETTLPVTLDDMVYHTAAVARGARRALIMADLPFLGDADPATALAQSGALMRAGAHMIKIECGATQIPVVERLVDAGIPVCAHLGLTPQAVHRMGGYRVQGRDAEAAAQLESLAGRLEKAGAQALLLEGVTEGLATAVARAGDVPVIGIGASPACDGQVLVIADVIGLTPNPPRFARDFLAEGGSLAGAVRAYVGAVREGRFPESGVHTFS</sequence>
<name>A0A1V2ZZ60_9GAMM</name>
<evidence type="ECO:0000313" key="13">
    <source>
        <dbReference type="Proteomes" id="UP000189177"/>
    </source>
</evidence>
<comment type="subunit">
    <text evidence="3 8">Homodecamer; pentamer of dimers.</text>
</comment>
<evidence type="ECO:0000256" key="5">
    <source>
        <dbReference type="ARBA" id="ARBA00022679"/>
    </source>
</evidence>
<dbReference type="RefSeq" id="WP_077244104.1">
    <property type="nucleotide sequence ID" value="NZ_MUZR01000017.1"/>
</dbReference>
<protein>
    <recommendedName>
        <fullName evidence="8">3-methyl-2-oxobutanoate hydroxymethyltransferase</fullName>
        <ecNumber evidence="8">2.1.2.11</ecNumber>
    </recommendedName>
    <alternativeName>
        <fullName evidence="8">Ketopantoate hydroxymethyltransferase</fullName>
        <shortName evidence="8">KPHMT</shortName>
    </alternativeName>
</protein>
<keyword evidence="4 8" id="KW-0566">Pantothenate biosynthesis</keyword>
<dbReference type="PANTHER" id="PTHR20881">
    <property type="entry name" value="3-METHYL-2-OXOBUTANOATE HYDROXYMETHYLTRANSFERASE"/>
    <property type="match status" value="1"/>
</dbReference>
<comment type="caution">
    <text evidence="12">The sequence shown here is derived from an EMBL/GenBank/DDBJ whole genome shotgun (WGS) entry which is preliminary data.</text>
</comment>
<dbReference type="HAMAP" id="MF_00156">
    <property type="entry name" value="PanB"/>
    <property type="match status" value="1"/>
</dbReference>
<dbReference type="GO" id="GO:0000287">
    <property type="term" value="F:magnesium ion binding"/>
    <property type="evidence" value="ECO:0007669"/>
    <property type="project" value="TreeGrafter"/>
</dbReference>
<evidence type="ECO:0000256" key="9">
    <source>
        <dbReference type="PIRSR" id="PIRSR000388-1"/>
    </source>
</evidence>
<feature type="binding site" evidence="8 10">
    <location>
        <begin position="45"/>
        <end position="46"/>
    </location>
    <ligand>
        <name>3-methyl-2-oxobutanoate</name>
        <dbReference type="ChEBI" id="CHEBI:11851"/>
    </ligand>
</feature>
<proteinExistence type="inferred from homology"/>
<evidence type="ECO:0000256" key="7">
    <source>
        <dbReference type="ARBA" id="ARBA00056497"/>
    </source>
</evidence>
<dbReference type="GO" id="GO:0015940">
    <property type="term" value="P:pantothenate biosynthetic process"/>
    <property type="evidence" value="ECO:0007669"/>
    <property type="project" value="UniProtKB-UniRule"/>
</dbReference>
<feature type="binding site" evidence="8 10">
    <location>
        <position position="84"/>
    </location>
    <ligand>
        <name>3-methyl-2-oxobutanoate</name>
        <dbReference type="ChEBI" id="CHEBI:11851"/>
    </ligand>
</feature>
<keyword evidence="6 8" id="KW-0479">Metal-binding</keyword>
<dbReference type="GO" id="GO:0032259">
    <property type="term" value="P:methylation"/>
    <property type="evidence" value="ECO:0007669"/>
    <property type="project" value="UniProtKB-KW"/>
</dbReference>
<evidence type="ECO:0000256" key="11">
    <source>
        <dbReference type="PIRSR" id="PIRSR000388-3"/>
    </source>
</evidence>
<feature type="binding site" evidence="8 10">
    <location>
        <position position="112"/>
    </location>
    <ligand>
        <name>3-methyl-2-oxobutanoate</name>
        <dbReference type="ChEBI" id="CHEBI:11851"/>
    </ligand>
</feature>
<dbReference type="AlphaFoldDB" id="A0A1V2ZZ60"/>
<dbReference type="SUPFAM" id="SSF51621">
    <property type="entry name" value="Phosphoenolpyruvate/pyruvate domain"/>
    <property type="match status" value="1"/>
</dbReference>
<evidence type="ECO:0000256" key="8">
    <source>
        <dbReference type="HAMAP-Rule" id="MF_00156"/>
    </source>
</evidence>
<dbReference type="OrthoDB" id="9781789at2"/>
<dbReference type="EMBL" id="MUZR01000017">
    <property type="protein sequence ID" value="OOC10398.1"/>
    <property type="molecule type" value="Genomic_DNA"/>
</dbReference>
<evidence type="ECO:0000256" key="4">
    <source>
        <dbReference type="ARBA" id="ARBA00022655"/>
    </source>
</evidence>
<comment type="catalytic activity">
    <reaction evidence="8">
        <text>(6R)-5,10-methylene-5,6,7,8-tetrahydrofolate + 3-methyl-2-oxobutanoate + H2O = 2-dehydropantoate + (6S)-5,6,7,8-tetrahydrofolate</text>
        <dbReference type="Rhea" id="RHEA:11824"/>
        <dbReference type="ChEBI" id="CHEBI:11561"/>
        <dbReference type="ChEBI" id="CHEBI:11851"/>
        <dbReference type="ChEBI" id="CHEBI:15377"/>
        <dbReference type="ChEBI" id="CHEBI:15636"/>
        <dbReference type="ChEBI" id="CHEBI:57453"/>
        <dbReference type="EC" id="2.1.2.11"/>
    </reaction>
</comment>
<dbReference type="STRING" id="252474.B1A74_06290"/>
<dbReference type="NCBIfam" id="TIGR00222">
    <property type="entry name" value="panB"/>
    <property type="match status" value="1"/>
</dbReference>
<dbReference type="GO" id="GO:0005737">
    <property type="term" value="C:cytoplasm"/>
    <property type="evidence" value="ECO:0007669"/>
    <property type="project" value="UniProtKB-SubCell"/>
</dbReference>
<dbReference type="InterPro" id="IPR040442">
    <property type="entry name" value="Pyrv_kinase-like_dom_sf"/>
</dbReference>
<dbReference type="PIRSF" id="PIRSF000388">
    <property type="entry name" value="Pantoate_hydroxy_MeTrfase"/>
    <property type="match status" value="1"/>
</dbReference>
<dbReference type="FunFam" id="3.20.20.60:FF:000003">
    <property type="entry name" value="3-methyl-2-oxobutanoate hydroxymethyltransferase"/>
    <property type="match status" value="1"/>
</dbReference>
<dbReference type="Proteomes" id="UP000189177">
    <property type="component" value="Unassembled WGS sequence"/>
</dbReference>
<evidence type="ECO:0000256" key="1">
    <source>
        <dbReference type="ARBA" id="ARBA00005033"/>
    </source>
</evidence>
<accession>A0A1V2ZZ60</accession>
<dbReference type="GO" id="GO:0003864">
    <property type="term" value="F:3-methyl-2-oxobutanoate hydroxymethyltransferase activity"/>
    <property type="evidence" value="ECO:0007669"/>
    <property type="project" value="UniProtKB-UniRule"/>
</dbReference>
<keyword evidence="5 8" id="KW-0808">Transferase</keyword>
<dbReference type="Gene3D" id="3.20.20.60">
    <property type="entry name" value="Phosphoenolpyruvate-binding domains"/>
    <property type="match status" value="1"/>
</dbReference>
<comment type="subcellular location">
    <subcellularLocation>
        <location evidence="8">Cytoplasm</location>
    </subcellularLocation>
</comment>
<dbReference type="CDD" id="cd06557">
    <property type="entry name" value="KPHMT-like"/>
    <property type="match status" value="1"/>
</dbReference>
<keyword evidence="13" id="KW-1185">Reference proteome</keyword>
<evidence type="ECO:0000256" key="2">
    <source>
        <dbReference type="ARBA" id="ARBA00008676"/>
    </source>
</evidence>
<keyword evidence="8 11" id="KW-0460">Magnesium</keyword>
<keyword evidence="8" id="KW-0963">Cytoplasm</keyword>
<feature type="binding site" evidence="8 11">
    <location>
        <position position="45"/>
    </location>
    <ligand>
        <name>Mg(2+)</name>
        <dbReference type="ChEBI" id="CHEBI:18420"/>
    </ligand>
</feature>
<evidence type="ECO:0000313" key="12">
    <source>
        <dbReference type="EMBL" id="OOC10398.1"/>
    </source>
</evidence>
<dbReference type="GO" id="GO:0008168">
    <property type="term" value="F:methyltransferase activity"/>
    <property type="evidence" value="ECO:0007669"/>
    <property type="project" value="UniProtKB-KW"/>
</dbReference>
<comment type="cofactor">
    <cofactor evidence="8 11">
        <name>Mg(2+)</name>
        <dbReference type="ChEBI" id="CHEBI:18420"/>
    </cofactor>
    <text evidence="8 11">Binds 1 Mg(2+) ion per subunit.</text>
</comment>
<gene>
    <name evidence="8" type="primary">panB</name>
    <name evidence="12" type="ORF">B1A74_06290</name>
</gene>
<dbReference type="EC" id="2.1.2.11" evidence="8"/>
<dbReference type="Pfam" id="PF02548">
    <property type="entry name" value="Pantoate_transf"/>
    <property type="match status" value="1"/>
</dbReference>
<dbReference type="InterPro" id="IPR015813">
    <property type="entry name" value="Pyrv/PenolPyrv_kinase-like_dom"/>
</dbReference>
<dbReference type="UniPathway" id="UPA00028">
    <property type="reaction ID" value="UER00003"/>
</dbReference>
<dbReference type="PANTHER" id="PTHR20881:SF0">
    <property type="entry name" value="3-METHYL-2-OXOBUTANOATE HYDROXYMETHYLTRANSFERASE"/>
    <property type="match status" value="1"/>
</dbReference>
<reference evidence="12 13" key="1">
    <citation type="submission" date="2017-02" db="EMBL/GenBank/DDBJ databases">
        <title>Genomic diversity within the haloalkaliphilic genus Thioalkalivibrio.</title>
        <authorList>
            <person name="Ahn A.-C."/>
            <person name="Meier-Kolthoff J."/>
            <person name="Overmars L."/>
            <person name="Richter M."/>
            <person name="Woyke T."/>
            <person name="Sorokin D.Y."/>
            <person name="Muyzer G."/>
        </authorList>
    </citation>
    <scope>NUCLEOTIDE SEQUENCE [LARGE SCALE GENOMIC DNA]</scope>
    <source>
        <strain evidence="12 13">HL17</strain>
    </source>
</reference>
<comment type="similarity">
    <text evidence="2 8">Belongs to the PanB family.</text>
</comment>
<feature type="binding site" evidence="8 11">
    <location>
        <position position="84"/>
    </location>
    <ligand>
        <name>Mg(2+)</name>
        <dbReference type="ChEBI" id="CHEBI:18420"/>
    </ligand>
</feature>
<evidence type="ECO:0000256" key="10">
    <source>
        <dbReference type="PIRSR" id="PIRSR000388-2"/>
    </source>
</evidence>
<dbReference type="NCBIfam" id="NF001452">
    <property type="entry name" value="PRK00311.1"/>
    <property type="match status" value="1"/>
</dbReference>
<feature type="binding site" evidence="8 11">
    <location>
        <position position="114"/>
    </location>
    <ligand>
        <name>Mg(2+)</name>
        <dbReference type="ChEBI" id="CHEBI:18420"/>
    </ligand>
</feature>
<keyword evidence="12" id="KW-0489">Methyltransferase</keyword>
<dbReference type="InterPro" id="IPR003700">
    <property type="entry name" value="Pantoate_hydroxy_MeTrfase"/>
</dbReference>